<protein>
    <submittedName>
        <fullName evidence="3">Uncharacterized protein</fullName>
    </submittedName>
</protein>
<proteinExistence type="predicted"/>
<keyword evidence="2" id="KW-0732">Signal</keyword>
<evidence type="ECO:0000313" key="3">
    <source>
        <dbReference type="EMBL" id="KCW74419.1"/>
    </source>
</evidence>
<gene>
    <name evidence="3" type="ORF">EUGRSUZ_E03111</name>
</gene>
<organism evidence="3">
    <name type="scientific">Eucalyptus grandis</name>
    <name type="common">Flooded gum</name>
    <dbReference type="NCBI Taxonomy" id="71139"/>
    <lineage>
        <taxon>Eukaryota</taxon>
        <taxon>Viridiplantae</taxon>
        <taxon>Streptophyta</taxon>
        <taxon>Embryophyta</taxon>
        <taxon>Tracheophyta</taxon>
        <taxon>Spermatophyta</taxon>
        <taxon>Magnoliopsida</taxon>
        <taxon>eudicotyledons</taxon>
        <taxon>Gunneridae</taxon>
        <taxon>Pentapetalae</taxon>
        <taxon>rosids</taxon>
        <taxon>malvids</taxon>
        <taxon>Myrtales</taxon>
        <taxon>Myrtaceae</taxon>
        <taxon>Myrtoideae</taxon>
        <taxon>Eucalypteae</taxon>
        <taxon>Eucalyptus</taxon>
    </lineage>
</organism>
<dbReference type="AlphaFoldDB" id="A0A059C881"/>
<dbReference type="InParanoid" id="A0A059C881"/>
<feature type="compositionally biased region" description="Basic residues" evidence="1">
    <location>
        <begin position="66"/>
        <end position="75"/>
    </location>
</feature>
<reference evidence="3" key="1">
    <citation type="submission" date="2013-07" db="EMBL/GenBank/DDBJ databases">
        <title>The genome of Eucalyptus grandis.</title>
        <authorList>
            <person name="Schmutz J."/>
            <person name="Hayes R."/>
            <person name="Myburg A."/>
            <person name="Tuskan G."/>
            <person name="Grattapaglia D."/>
            <person name="Rokhsar D.S."/>
        </authorList>
    </citation>
    <scope>NUCLEOTIDE SEQUENCE</scope>
    <source>
        <tissue evidence="3">Leaf extractions</tissue>
    </source>
</reference>
<accession>A0A059C881</accession>
<evidence type="ECO:0000256" key="1">
    <source>
        <dbReference type="SAM" id="MobiDB-lite"/>
    </source>
</evidence>
<dbReference type="Gramene" id="KCW74419">
    <property type="protein sequence ID" value="KCW74419"/>
    <property type="gene ID" value="EUGRSUZ_E03111"/>
</dbReference>
<feature type="chain" id="PRO_5001574986" evidence="2">
    <location>
        <begin position="21"/>
        <end position="139"/>
    </location>
</feature>
<name>A0A059C881_EUCGR</name>
<sequence length="139" mass="16094">MSSLILDGFLLCQILLDVNSVEKVLSPSFYIGVITQRFGGCCMLPQRFQASNVHEKMQPAMSTQKTKPRSRKHSQHSITYKVISFYLSLIACNSHLFHSYVILNSAWLSYTVEHASTKKRNRDNTFQRGLPWSWFFRQS</sequence>
<feature type="signal peptide" evidence="2">
    <location>
        <begin position="1"/>
        <end position="20"/>
    </location>
</feature>
<feature type="region of interest" description="Disordered" evidence="1">
    <location>
        <begin position="55"/>
        <end position="75"/>
    </location>
</feature>
<evidence type="ECO:0000256" key="2">
    <source>
        <dbReference type="SAM" id="SignalP"/>
    </source>
</evidence>
<dbReference type="EMBL" id="KK198757">
    <property type="protein sequence ID" value="KCW74419.1"/>
    <property type="molecule type" value="Genomic_DNA"/>
</dbReference>